<accession>A0A1G1YWD4</accession>
<reference evidence="2 3" key="1">
    <citation type="journal article" date="2016" name="Nat. Commun.">
        <title>Thousands of microbial genomes shed light on interconnected biogeochemical processes in an aquifer system.</title>
        <authorList>
            <person name="Anantharaman K."/>
            <person name="Brown C.T."/>
            <person name="Hug L.A."/>
            <person name="Sharon I."/>
            <person name="Castelle C.J."/>
            <person name="Probst A.J."/>
            <person name="Thomas B.C."/>
            <person name="Singh A."/>
            <person name="Wilkins M.J."/>
            <person name="Karaoz U."/>
            <person name="Brodie E.L."/>
            <person name="Williams K.H."/>
            <person name="Hubbard S.S."/>
            <person name="Banfield J.F."/>
        </authorList>
    </citation>
    <scope>NUCLEOTIDE SEQUENCE [LARGE SCALE GENOMIC DNA]</scope>
</reference>
<dbReference type="Gene3D" id="1.10.287.1080">
    <property type="entry name" value="MazG-like"/>
    <property type="match status" value="1"/>
</dbReference>
<dbReference type="AlphaFoldDB" id="A0A1G1YWD4"/>
<dbReference type="InterPro" id="IPR004518">
    <property type="entry name" value="MazG-like_dom"/>
</dbReference>
<evidence type="ECO:0000313" key="3">
    <source>
        <dbReference type="Proteomes" id="UP000177062"/>
    </source>
</evidence>
<dbReference type="SUPFAM" id="SSF101386">
    <property type="entry name" value="all-alpha NTP pyrophosphatases"/>
    <property type="match status" value="1"/>
</dbReference>
<dbReference type="Pfam" id="PF03819">
    <property type="entry name" value="MazG"/>
    <property type="match status" value="1"/>
</dbReference>
<gene>
    <name evidence="2" type="ORF">A2Y84_02035</name>
</gene>
<dbReference type="PANTHER" id="PTHR42692">
    <property type="entry name" value="NUCLEOTIDE PYROPHOSPHOHYDROLASE"/>
    <property type="match status" value="1"/>
</dbReference>
<feature type="domain" description="NTP pyrophosphohydrolase MazG-like" evidence="1">
    <location>
        <begin position="22"/>
        <end position="99"/>
    </location>
</feature>
<sequence>MEKYQKELDEWFKERGWEYWKPHEIIAQLFEEGGELARLINHLYGPKKKKPEEAKQELEGEIGDVMYALICLANSQGINLDDAIRKSFDKVAKRDKDRF</sequence>
<evidence type="ECO:0000313" key="2">
    <source>
        <dbReference type="EMBL" id="OGY56693.1"/>
    </source>
</evidence>
<evidence type="ECO:0000259" key="1">
    <source>
        <dbReference type="Pfam" id="PF03819"/>
    </source>
</evidence>
<comment type="caution">
    <text evidence="2">The sequence shown here is derived from an EMBL/GenBank/DDBJ whole genome shotgun (WGS) entry which is preliminary data.</text>
</comment>
<name>A0A1G1YWD4_9BACT</name>
<proteinExistence type="predicted"/>
<organism evidence="2 3">
    <name type="scientific">Candidatus Colwellbacteria bacterium RBG_13_48_8</name>
    <dbReference type="NCBI Taxonomy" id="1797685"/>
    <lineage>
        <taxon>Bacteria</taxon>
        <taxon>Candidatus Colwelliibacteriota</taxon>
    </lineage>
</organism>
<dbReference type="Proteomes" id="UP000177062">
    <property type="component" value="Unassembled WGS sequence"/>
</dbReference>
<dbReference type="EMBL" id="MHIT01000020">
    <property type="protein sequence ID" value="OGY56693.1"/>
    <property type="molecule type" value="Genomic_DNA"/>
</dbReference>
<protein>
    <submittedName>
        <fullName evidence="2">Nucleotide pyrophosphohydrolase</fullName>
    </submittedName>
</protein>
<dbReference type="PANTHER" id="PTHR42692:SF2">
    <property type="entry name" value="IG HYPOTHETICAL 16995"/>
    <property type="match status" value="1"/>
</dbReference>
<dbReference type="InterPro" id="IPR047046">
    <property type="entry name" value="YpjD/YvdC"/>
</dbReference>
<dbReference type="GO" id="GO:0016787">
    <property type="term" value="F:hydrolase activity"/>
    <property type="evidence" value="ECO:0007669"/>
    <property type="project" value="UniProtKB-KW"/>
</dbReference>
<dbReference type="PIRSF" id="PIRSF029904">
    <property type="entry name" value="UCP029904_pph"/>
    <property type="match status" value="1"/>
</dbReference>
<keyword evidence="2" id="KW-0378">Hydrolase</keyword>
<dbReference type="InterPro" id="IPR012359">
    <property type="entry name" value="MazG-related_YpjD"/>
</dbReference>